<evidence type="ECO:0000256" key="2">
    <source>
        <dbReference type="SAM" id="Phobius"/>
    </source>
</evidence>
<reference evidence="3" key="1">
    <citation type="submission" date="2020-05" db="EMBL/GenBank/DDBJ databases">
        <authorList>
            <person name="Chiriac C."/>
            <person name="Salcher M."/>
            <person name="Ghai R."/>
            <person name="Kavagutti S V."/>
        </authorList>
    </citation>
    <scope>NUCLEOTIDE SEQUENCE</scope>
</reference>
<keyword evidence="2" id="KW-0472">Membrane</keyword>
<feature type="region of interest" description="Disordered" evidence="1">
    <location>
        <begin position="424"/>
        <end position="444"/>
    </location>
</feature>
<proteinExistence type="predicted"/>
<feature type="transmembrane region" description="Helical" evidence="2">
    <location>
        <begin position="450"/>
        <end position="473"/>
    </location>
</feature>
<feature type="compositionally biased region" description="Basic and acidic residues" evidence="1">
    <location>
        <begin position="424"/>
        <end position="435"/>
    </location>
</feature>
<gene>
    <name evidence="3" type="ORF">UFOVP1620_35</name>
</gene>
<name>A0A6J5T0E1_9CAUD</name>
<sequence length="504" mass="54904">MNLLLCFLLFNQIEATSVEGGRTSPDGAEEIQIDLPGTQQMKNTGGKDGAGLCVFTSIEHSGRWQNVDSILGLQQKMTREQGGGYPSKVEKMLAKYCDGAQYLQYEGSDPALIKLALTTGRMPSVTYGYSPRYSGKIAHMVNAVHLTEKWAAILDNNFPGDTKYEWMTPAEFKKRWVSGGGGWCVVVLAPPPPPMPYNEGEPIKAYGQKWGTLSSAAVAAPYEWRVIDANQAALYSAGKQLGVWIMARQCYRELLPDGNWSADQELSPFPPPESHLVKVIEQIEQNFGLDRSRLDRGVEKFWLGGREVTRKQAYTALSGAGKDLIDDREKLRLTVIGTAAECQAVVKDLETNPALSVFADTLLVQSYRPDNWAMKDIGFAPGTPRIVVQGGPDFRGAGKVLHSQGDYNGGAQALADALRRVRPDYDPNKDVDKRKTPAKPTAPDTGNSTIALIVMLLAGGLTVAGFPALAALVRIGGTMLTPKAPEVVVQSLKRKVVKPKKKKV</sequence>
<keyword evidence="2" id="KW-0812">Transmembrane</keyword>
<organism evidence="3">
    <name type="scientific">uncultured Caudovirales phage</name>
    <dbReference type="NCBI Taxonomy" id="2100421"/>
    <lineage>
        <taxon>Viruses</taxon>
        <taxon>Duplodnaviria</taxon>
        <taxon>Heunggongvirae</taxon>
        <taxon>Uroviricota</taxon>
        <taxon>Caudoviricetes</taxon>
        <taxon>Peduoviridae</taxon>
        <taxon>Maltschvirus</taxon>
        <taxon>Maltschvirus maltsch</taxon>
    </lineage>
</organism>
<evidence type="ECO:0000313" key="3">
    <source>
        <dbReference type="EMBL" id="CAB4220107.1"/>
    </source>
</evidence>
<protein>
    <submittedName>
        <fullName evidence="3">Uncharacterized protein</fullName>
    </submittedName>
</protein>
<keyword evidence="2" id="KW-1133">Transmembrane helix</keyword>
<evidence type="ECO:0000256" key="1">
    <source>
        <dbReference type="SAM" id="MobiDB-lite"/>
    </source>
</evidence>
<accession>A0A6J5T0E1</accession>
<dbReference type="EMBL" id="LR797487">
    <property type="protein sequence ID" value="CAB4220107.1"/>
    <property type="molecule type" value="Genomic_DNA"/>
</dbReference>